<organism evidence="1 2">
    <name type="scientific">Anaerobacillus arseniciselenatis</name>
    <dbReference type="NCBI Taxonomy" id="85682"/>
    <lineage>
        <taxon>Bacteria</taxon>
        <taxon>Bacillati</taxon>
        <taxon>Bacillota</taxon>
        <taxon>Bacilli</taxon>
        <taxon>Bacillales</taxon>
        <taxon>Bacillaceae</taxon>
        <taxon>Anaerobacillus</taxon>
    </lineage>
</organism>
<evidence type="ECO:0000313" key="2">
    <source>
        <dbReference type="Proteomes" id="UP000180098"/>
    </source>
</evidence>
<comment type="caution">
    <text evidence="1">The sequence shown here is derived from an EMBL/GenBank/DDBJ whole genome shotgun (WGS) entry which is preliminary data.</text>
</comment>
<evidence type="ECO:0008006" key="3">
    <source>
        <dbReference type="Google" id="ProtNLM"/>
    </source>
</evidence>
<proteinExistence type="predicted"/>
<evidence type="ECO:0000313" key="1">
    <source>
        <dbReference type="EMBL" id="OIJ14643.1"/>
    </source>
</evidence>
<dbReference type="OrthoDB" id="1279at2"/>
<name>A0A1S2LR95_9BACI</name>
<protein>
    <recommendedName>
        <fullName evidence="3">Septum formation inhibitor MinC C-terminal domain-containing protein</fullName>
    </recommendedName>
</protein>
<dbReference type="AlphaFoldDB" id="A0A1S2LR95"/>
<dbReference type="Proteomes" id="UP000180098">
    <property type="component" value="Unassembled WGS sequence"/>
</dbReference>
<dbReference type="EMBL" id="MLQQ01000005">
    <property type="protein sequence ID" value="OIJ14643.1"/>
    <property type="molecule type" value="Genomic_DNA"/>
</dbReference>
<sequence>MPIPENILKVENLLNKFSKKNLALLVTSEKTLNNIIKFLETVFDESEQMVHEDSDIGFSTSNASTIKTNGSINIINIGVINTDLYSDRDIRFNKENAVLRGGKIEARGSIKAGEIGTETGKPPYLIAGDKIFVHYLRNARVQILSRTRNFFEQLKNVTIYYDEKSDELKTVHR</sequence>
<accession>A0A1S2LR95</accession>
<gene>
    <name evidence="1" type="ORF">BKP35_06225</name>
</gene>
<keyword evidence="2" id="KW-1185">Reference proteome</keyword>
<reference evidence="1 2" key="1">
    <citation type="submission" date="2016-10" db="EMBL/GenBank/DDBJ databases">
        <title>Draft genome sequences of four alkaliphilic bacteria belonging to the Anaerobacillus genus.</title>
        <authorList>
            <person name="Bassil N.M."/>
            <person name="Lloyd J.R."/>
        </authorList>
    </citation>
    <scope>NUCLEOTIDE SEQUENCE [LARGE SCALE GENOMIC DNA]</scope>
    <source>
        <strain evidence="1 2">DSM 15340</strain>
    </source>
</reference>